<dbReference type="GO" id="GO:0005524">
    <property type="term" value="F:ATP binding"/>
    <property type="evidence" value="ECO:0007669"/>
    <property type="project" value="UniProtKB-UniRule"/>
</dbReference>
<comment type="catalytic activity">
    <reaction evidence="3">
        <text>L-seryl-[protein] + ATP = O-phospho-L-seryl-[protein] + ADP + H(+)</text>
        <dbReference type="Rhea" id="RHEA:17989"/>
        <dbReference type="Rhea" id="RHEA-COMP:9863"/>
        <dbReference type="Rhea" id="RHEA-COMP:11604"/>
        <dbReference type="ChEBI" id="CHEBI:15378"/>
        <dbReference type="ChEBI" id="CHEBI:29999"/>
        <dbReference type="ChEBI" id="CHEBI:30616"/>
        <dbReference type="ChEBI" id="CHEBI:83421"/>
        <dbReference type="ChEBI" id="CHEBI:456216"/>
        <dbReference type="EC" id="2.7.11.1"/>
    </reaction>
</comment>
<evidence type="ECO:0000259" key="6">
    <source>
        <dbReference type="PROSITE" id="PS50011"/>
    </source>
</evidence>
<feature type="binding site" evidence="4">
    <location>
        <position position="297"/>
    </location>
    <ligand>
        <name>ATP</name>
        <dbReference type="ChEBI" id="CHEBI:30616"/>
    </ligand>
</feature>
<dbReference type="InterPro" id="IPR011009">
    <property type="entry name" value="Kinase-like_dom_sf"/>
</dbReference>
<dbReference type="EMBL" id="MLFT02000006">
    <property type="protein sequence ID" value="PHT45011.1"/>
    <property type="molecule type" value="Genomic_DNA"/>
</dbReference>
<comment type="catalytic activity">
    <reaction evidence="2">
        <text>L-threonyl-[protein] + ATP = O-phospho-L-threonyl-[protein] + ADP + H(+)</text>
        <dbReference type="Rhea" id="RHEA:46608"/>
        <dbReference type="Rhea" id="RHEA-COMP:11060"/>
        <dbReference type="Rhea" id="RHEA-COMP:11605"/>
        <dbReference type="ChEBI" id="CHEBI:15378"/>
        <dbReference type="ChEBI" id="CHEBI:30013"/>
        <dbReference type="ChEBI" id="CHEBI:30616"/>
        <dbReference type="ChEBI" id="CHEBI:61977"/>
        <dbReference type="ChEBI" id="CHEBI:456216"/>
        <dbReference type="EC" id="2.7.11.1"/>
    </reaction>
</comment>
<keyword evidence="5" id="KW-0175">Coiled coil</keyword>
<sequence length="674" mass="76080">MIESQRHSYHLVDPSPWPISGSLGALATTVGGCGFDKGLLEKPEVEEATWEAEEDMKLEILEDYVKLLSMTAYYIKAKDKFWQMRTLEWDPWFEPEVETIIGIAWISFPDLPPNFFAKEAIFSIVSTIGGKSESNVGNADLDEGDLTKTIEQIGVDGNLSPRQIDKMKSNQGKMWMEGLALVRKMPCLNLGYDNFTSLAALRACVGLSAFKFGKKVNGCVIRKVHDMETKTDRGDPSRTARGRTPYKVLPIEAPVFTLDELNRIIGNFGQKSLVGEGSYGRIFCAKLRNGQQVAIKKLDTSSSAEPNSDFAAQAYSNVGTLDYMAPEVLLKKRYGNKCDWWSLGAILFEMLVGYPLFCLEHPRMIGHKIISWRTCLKFPDKPKVSDEAKDLICRSLYDVELRLWTKGVEEIKIAAMVHFKDYTSPSFNNKYLLIEADDGIILSKLLIHTPLVNSIDSSGSEPTSIEYYKHPSLPRALNTPGIYTSGKCHGVDGEFHHNQGYWEWAEDILARSQQSLKVAKDKVHGNFLESNLQSLVNVVGPIIDTPKAHETQKEEPPAWLNWLSINDHIKMRAIVVMAIVVGRRKRDEKFKEVFAIFNSLEKARKKVKKLKARRDAAKQEAAEMEFKVSTIEEEFSKCSDVSLTMANSSKVVEKKKKVLEDSLQDLVNYKLYLY</sequence>
<feature type="coiled-coil region" evidence="5">
    <location>
        <begin position="600"/>
        <end position="634"/>
    </location>
</feature>
<dbReference type="OrthoDB" id="3638488at2759"/>
<dbReference type="PROSITE" id="PS00107">
    <property type="entry name" value="PROTEIN_KINASE_ATP"/>
    <property type="match status" value="1"/>
</dbReference>
<feature type="domain" description="Protein kinase" evidence="6">
    <location>
        <begin position="24"/>
        <end position="419"/>
    </location>
</feature>
<proteinExistence type="predicted"/>
<dbReference type="SMART" id="SM00220">
    <property type="entry name" value="S_TKc"/>
    <property type="match status" value="1"/>
</dbReference>
<dbReference type="PANTHER" id="PTHR22988">
    <property type="entry name" value="MYOTONIC DYSTROPHY S/T KINASE-RELATED"/>
    <property type="match status" value="1"/>
</dbReference>
<comment type="caution">
    <text evidence="7">The sequence shown here is derived from an EMBL/GenBank/DDBJ whole genome shotgun (WGS) entry which is preliminary data.</text>
</comment>
<keyword evidence="1" id="KW-0597">Phosphoprotein</keyword>
<evidence type="ECO:0000256" key="1">
    <source>
        <dbReference type="ARBA" id="ARBA00022553"/>
    </source>
</evidence>
<dbReference type="AlphaFoldDB" id="A0A2G2WIE9"/>
<dbReference type="Gene3D" id="1.10.287.70">
    <property type="match status" value="1"/>
</dbReference>
<dbReference type="GO" id="GO:0004674">
    <property type="term" value="F:protein serine/threonine kinase activity"/>
    <property type="evidence" value="ECO:0007669"/>
    <property type="project" value="UniProtKB-EC"/>
</dbReference>
<reference evidence="8" key="2">
    <citation type="journal article" date="2017" name="J. Anim. Genet.">
        <title>Multiple reference genome sequences of hot pepper reveal the massive evolution of plant disease resistance genes by retroduplication.</title>
        <authorList>
            <person name="Kim S."/>
            <person name="Park J."/>
            <person name="Yeom S.-I."/>
            <person name="Kim Y.-M."/>
            <person name="Seo E."/>
            <person name="Kim K.-T."/>
            <person name="Kim M.-S."/>
            <person name="Lee J.M."/>
            <person name="Cheong K."/>
            <person name="Shin H.-S."/>
            <person name="Kim S.-B."/>
            <person name="Han K."/>
            <person name="Lee J."/>
            <person name="Park M."/>
            <person name="Lee H.-A."/>
            <person name="Lee H.-Y."/>
            <person name="Lee Y."/>
            <person name="Oh S."/>
            <person name="Lee J.H."/>
            <person name="Choi E."/>
            <person name="Choi E."/>
            <person name="Lee S.E."/>
            <person name="Jeon J."/>
            <person name="Kim H."/>
            <person name="Choi G."/>
            <person name="Song H."/>
            <person name="Lee J."/>
            <person name="Lee S.-C."/>
            <person name="Kwon J.-K."/>
            <person name="Lee H.-Y."/>
            <person name="Koo N."/>
            <person name="Hong Y."/>
            <person name="Kim R.W."/>
            <person name="Kang W.-H."/>
            <person name="Huh J.H."/>
            <person name="Kang B.-C."/>
            <person name="Yang T.-J."/>
            <person name="Lee Y.-H."/>
            <person name="Bennetzen J.L."/>
            <person name="Choi D."/>
        </authorList>
    </citation>
    <scope>NUCLEOTIDE SEQUENCE [LARGE SCALE GENOMIC DNA]</scope>
    <source>
        <strain evidence="8">cv. PBC81</strain>
    </source>
</reference>
<accession>A0A2G2WIE9</accession>
<dbReference type="Gene3D" id="3.30.200.20">
    <property type="entry name" value="Phosphorylase Kinase, domain 1"/>
    <property type="match status" value="1"/>
</dbReference>
<evidence type="ECO:0000256" key="3">
    <source>
        <dbReference type="ARBA" id="ARBA00048679"/>
    </source>
</evidence>
<reference evidence="7 8" key="1">
    <citation type="journal article" date="2017" name="Genome Biol.">
        <title>New reference genome sequences of hot pepper reveal the massive evolution of plant disease-resistance genes by retroduplication.</title>
        <authorList>
            <person name="Kim S."/>
            <person name="Park J."/>
            <person name="Yeom S.I."/>
            <person name="Kim Y.M."/>
            <person name="Seo E."/>
            <person name="Kim K.T."/>
            <person name="Kim M.S."/>
            <person name="Lee J.M."/>
            <person name="Cheong K."/>
            <person name="Shin H.S."/>
            <person name="Kim S.B."/>
            <person name="Han K."/>
            <person name="Lee J."/>
            <person name="Park M."/>
            <person name="Lee H.A."/>
            <person name="Lee H.Y."/>
            <person name="Lee Y."/>
            <person name="Oh S."/>
            <person name="Lee J.H."/>
            <person name="Choi E."/>
            <person name="Choi E."/>
            <person name="Lee S.E."/>
            <person name="Jeon J."/>
            <person name="Kim H."/>
            <person name="Choi G."/>
            <person name="Song H."/>
            <person name="Lee J."/>
            <person name="Lee S.C."/>
            <person name="Kwon J.K."/>
            <person name="Lee H.Y."/>
            <person name="Koo N."/>
            <person name="Hong Y."/>
            <person name="Kim R.W."/>
            <person name="Kang W.H."/>
            <person name="Huh J.H."/>
            <person name="Kang B.C."/>
            <person name="Yang T.J."/>
            <person name="Lee Y.H."/>
            <person name="Bennetzen J.L."/>
            <person name="Choi D."/>
        </authorList>
    </citation>
    <scope>NUCLEOTIDE SEQUENCE [LARGE SCALE GENOMIC DNA]</scope>
    <source>
        <strain evidence="8">cv. PBC81</strain>
    </source>
</reference>
<dbReference type="PROSITE" id="PS51257">
    <property type="entry name" value="PROKAR_LIPOPROTEIN"/>
    <property type="match status" value="1"/>
</dbReference>
<dbReference type="InterPro" id="IPR050839">
    <property type="entry name" value="Rho-assoc_Ser/Thr_Kinase"/>
</dbReference>
<dbReference type="InterPro" id="IPR017441">
    <property type="entry name" value="Protein_kinase_ATP_BS"/>
</dbReference>
<evidence type="ECO:0000313" key="7">
    <source>
        <dbReference type="EMBL" id="PHT45011.1"/>
    </source>
</evidence>
<dbReference type="Pfam" id="PF00069">
    <property type="entry name" value="Pkinase"/>
    <property type="match status" value="1"/>
</dbReference>
<evidence type="ECO:0000256" key="4">
    <source>
        <dbReference type="PROSITE-ProRule" id="PRU10141"/>
    </source>
</evidence>
<protein>
    <submittedName>
        <fullName evidence="7">Serine/threonine-protein kinase 38-like</fullName>
    </submittedName>
</protein>
<gene>
    <name evidence="7" type="ORF">CQW23_14169</name>
</gene>
<dbReference type="Proteomes" id="UP000224567">
    <property type="component" value="Unassembled WGS sequence"/>
</dbReference>
<dbReference type="SUPFAM" id="SSF56112">
    <property type="entry name" value="Protein kinase-like (PK-like)"/>
    <property type="match status" value="1"/>
</dbReference>
<organism evidence="7 8">
    <name type="scientific">Capsicum baccatum</name>
    <name type="common">Peruvian pepper</name>
    <dbReference type="NCBI Taxonomy" id="33114"/>
    <lineage>
        <taxon>Eukaryota</taxon>
        <taxon>Viridiplantae</taxon>
        <taxon>Streptophyta</taxon>
        <taxon>Embryophyta</taxon>
        <taxon>Tracheophyta</taxon>
        <taxon>Spermatophyta</taxon>
        <taxon>Magnoliopsida</taxon>
        <taxon>eudicotyledons</taxon>
        <taxon>Gunneridae</taxon>
        <taxon>Pentapetalae</taxon>
        <taxon>asterids</taxon>
        <taxon>lamiids</taxon>
        <taxon>Solanales</taxon>
        <taxon>Solanaceae</taxon>
        <taxon>Solanoideae</taxon>
        <taxon>Capsiceae</taxon>
        <taxon>Capsicum</taxon>
    </lineage>
</organism>
<dbReference type="STRING" id="33114.A0A2G2WIE9"/>
<evidence type="ECO:0000313" key="8">
    <source>
        <dbReference type="Proteomes" id="UP000224567"/>
    </source>
</evidence>
<keyword evidence="4" id="KW-0067">ATP-binding</keyword>
<keyword evidence="4" id="KW-0547">Nucleotide-binding</keyword>
<dbReference type="PANTHER" id="PTHR22988:SF76">
    <property type="entry name" value="CHROMOSOME UNDETERMINED SCAFFOLD_135, WHOLE GENOME SHOTGUN SEQUENCE"/>
    <property type="match status" value="1"/>
</dbReference>
<keyword evidence="8" id="KW-1185">Reference proteome</keyword>
<dbReference type="PROSITE" id="PS50011">
    <property type="entry name" value="PROTEIN_KINASE_DOM"/>
    <property type="match status" value="1"/>
</dbReference>
<dbReference type="InterPro" id="IPR000719">
    <property type="entry name" value="Prot_kinase_dom"/>
</dbReference>
<name>A0A2G2WIE9_CAPBA</name>
<evidence type="ECO:0000256" key="2">
    <source>
        <dbReference type="ARBA" id="ARBA00047899"/>
    </source>
</evidence>
<dbReference type="Gene3D" id="1.10.510.10">
    <property type="entry name" value="Transferase(Phosphotransferase) domain 1"/>
    <property type="match status" value="1"/>
</dbReference>
<evidence type="ECO:0000256" key="5">
    <source>
        <dbReference type="SAM" id="Coils"/>
    </source>
</evidence>